<proteinExistence type="predicted"/>
<evidence type="ECO:0000313" key="2">
    <source>
        <dbReference type="Proteomes" id="UP001597213"/>
    </source>
</evidence>
<protein>
    <recommendedName>
        <fullName evidence="3">Demethylmenaquinone methyltransferase</fullName>
    </recommendedName>
</protein>
<dbReference type="PANTHER" id="PTHR33254">
    <property type="entry name" value="4-HYDROXY-4-METHYL-2-OXOGLUTARATE ALDOLASE 3-RELATED"/>
    <property type="match status" value="1"/>
</dbReference>
<dbReference type="PANTHER" id="PTHR33254:SF16">
    <property type="entry name" value="BLR3842 PROTEIN"/>
    <property type="match status" value="1"/>
</dbReference>
<reference evidence="2" key="1">
    <citation type="journal article" date="2019" name="Int. J. Syst. Evol. Microbiol.">
        <title>The Global Catalogue of Microorganisms (GCM) 10K type strain sequencing project: providing services to taxonomists for standard genome sequencing and annotation.</title>
        <authorList>
            <consortium name="The Broad Institute Genomics Platform"/>
            <consortium name="The Broad Institute Genome Sequencing Center for Infectious Disease"/>
            <person name="Wu L."/>
            <person name="Ma J."/>
        </authorList>
    </citation>
    <scope>NUCLEOTIDE SEQUENCE [LARGE SCALE GENOMIC DNA]</scope>
    <source>
        <strain evidence="2">CCUG 56029</strain>
    </source>
</reference>
<dbReference type="InterPro" id="IPR005493">
    <property type="entry name" value="RraA/RraA-like"/>
</dbReference>
<organism evidence="1 2">
    <name type="scientific">Paracoccus pacificus</name>
    <dbReference type="NCBI Taxonomy" id="1463598"/>
    <lineage>
        <taxon>Bacteria</taxon>
        <taxon>Pseudomonadati</taxon>
        <taxon>Pseudomonadota</taxon>
        <taxon>Alphaproteobacteria</taxon>
        <taxon>Rhodobacterales</taxon>
        <taxon>Paracoccaceae</taxon>
        <taxon>Paracoccus</taxon>
    </lineage>
</organism>
<evidence type="ECO:0008006" key="3">
    <source>
        <dbReference type="Google" id="ProtNLM"/>
    </source>
</evidence>
<dbReference type="SUPFAM" id="SSF89562">
    <property type="entry name" value="RraA-like"/>
    <property type="match status" value="1"/>
</dbReference>
<dbReference type="EMBL" id="JBHUEN010000031">
    <property type="protein sequence ID" value="MFD1882296.1"/>
    <property type="molecule type" value="Genomic_DNA"/>
</dbReference>
<name>A0ABW4R7P4_9RHOB</name>
<dbReference type="CDD" id="cd16841">
    <property type="entry name" value="RraA_family"/>
    <property type="match status" value="1"/>
</dbReference>
<dbReference type="InterPro" id="IPR036704">
    <property type="entry name" value="RraA/RraA-like_sf"/>
</dbReference>
<dbReference type="Pfam" id="PF03737">
    <property type="entry name" value="RraA-like"/>
    <property type="match status" value="1"/>
</dbReference>
<dbReference type="Gene3D" id="3.50.30.40">
    <property type="entry name" value="Ribonuclease E inhibitor RraA/RraA-like"/>
    <property type="match status" value="1"/>
</dbReference>
<accession>A0ABW4R7P4</accession>
<keyword evidence="2" id="KW-1185">Reference proteome</keyword>
<dbReference type="Proteomes" id="UP001597213">
    <property type="component" value="Unassembled WGS sequence"/>
</dbReference>
<dbReference type="RefSeq" id="WP_379142807.1">
    <property type="nucleotide sequence ID" value="NZ_JBHUEN010000031.1"/>
</dbReference>
<comment type="caution">
    <text evidence="1">The sequence shown here is derived from an EMBL/GenBank/DDBJ whole genome shotgun (WGS) entry which is preliminary data.</text>
</comment>
<sequence length="126" mass="13526">MKYRDVAALVTGGVVRDLEGVLETGLSVWASGTTAPPSVAGMTFVNWQEPVSCGGVAIFPDDLIVADRDGAVVIPAAMIDDVLQSAREQERLEGWIIKEVRNGAILPGLYPPNAENRARYEADSRD</sequence>
<evidence type="ECO:0000313" key="1">
    <source>
        <dbReference type="EMBL" id="MFD1882296.1"/>
    </source>
</evidence>
<gene>
    <name evidence="1" type="ORF">ACFSCT_11285</name>
</gene>